<dbReference type="Gene3D" id="3.90.1220.10">
    <property type="entry name" value="Cellulose docking domain, dockering"/>
    <property type="match status" value="2"/>
</dbReference>
<gene>
    <name evidence="6" type="ORF">BCR36DRAFT_364604</name>
</gene>
<dbReference type="Pfam" id="PF08757">
    <property type="entry name" value="CotH"/>
    <property type="match status" value="1"/>
</dbReference>
<name>A0A1Y1UQR5_9FUNG</name>
<dbReference type="PANTHER" id="PTHR40050">
    <property type="entry name" value="INNER SPORE COAT PROTEIN H"/>
    <property type="match status" value="1"/>
</dbReference>
<dbReference type="SUPFAM" id="SSF64571">
    <property type="entry name" value="Cellulose docking domain, dockering"/>
    <property type="match status" value="2"/>
</dbReference>
<accession>A0A1Y1UQR5</accession>
<dbReference type="Pfam" id="PF02013">
    <property type="entry name" value="CBM_10"/>
    <property type="match status" value="2"/>
</dbReference>
<protein>
    <recommendedName>
        <fullName evidence="5">CBM10 domain-containing protein</fullName>
    </recommendedName>
</protein>
<keyword evidence="7" id="KW-1185">Reference proteome</keyword>
<feature type="domain" description="CBM10" evidence="5">
    <location>
        <begin position="483"/>
        <end position="520"/>
    </location>
</feature>
<feature type="signal peptide" evidence="4">
    <location>
        <begin position="1"/>
        <end position="17"/>
    </location>
</feature>
<comment type="caution">
    <text evidence="6">The sequence shown here is derived from an EMBL/GenBank/DDBJ whole genome shotgun (WGS) entry which is preliminary data.</text>
</comment>
<evidence type="ECO:0000313" key="7">
    <source>
        <dbReference type="Proteomes" id="UP000193719"/>
    </source>
</evidence>
<reference evidence="6 7" key="1">
    <citation type="submission" date="2016-08" db="EMBL/GenBank/DDBJ databases">
        <title>Genomes of anaerobic fungi encode conserved fungal cellulosomes for biomass hydrolysis.</title>
        <authorList>
            <consortium name="DOE Joint Genome Institute"/>
            <person name="Haitjema C.H."/>
            <person name="Gilmore S.P."/>
            <person name="Henske J.K."/>
            <person name="Solomon K.V."/>
            <person name="De Groot R."/>
            <person name="Kuo A."/>
            <person name="Mondo S.J."/>
            <person name="Salamov A.A."/>
            <person name="Labutti K."/>
            <person name="Zhao Z."/>
            <person name="Chiniquy J."/>
            <person name="Barry K."/>
            <person name="Brewer H.M."/>
            <person name="Purvine S.O."/>
            <person name="Wright A.T."/>
            <person name="Boxma B."/>
            <person name="Van Alen T."/>
            <person name="Hackstein J.H."/>
            <person name="Baker S.E."/>
            <person name="Grigoriev I.V."/>
            <person name="O'Malley M.A."/>
        </authorList>
    </citation>
    <scope>NUCLEOTIDE SEQUENCE [LARGE SCALE GENOMIC DNA]</scope>
    <source>
        <strain evidence="7">finn</strain>
    </source>
</reference>
<evidence type="ECO:0000313" key="6">
    <source>
        <dbReference type="EMBL" id="ORX40428.1"/>
    </source>
</evidence>
<dbReference type="EMBL" id="MCFH01000093">
    <property type="protein sequence ID" value="ORX40428.1"/>
    <property type="molecule type" value="Genomic_DNA"/>
</dbReference>
<dbReference type="InterPro" id="IPR014867">
    <property type="entry name" value="Spore_coat_CotH_CotH2/3/7"/>
</dbReference>
<dbReference type="PROSITE" id="PS51763">
    <property type="entry name" value="CBM10"/>
    <property type="match status" value="2"/>
</dbReference>
<reference evidence="6 7" key="2">
    <citation type="submission" date="2016-08" db="EMBL/GenBank/DDBJ databases">
        <title>Pervasive Adenine N6-methylation of Active Genes in Fungi.</title>
        <authorList>
            <consortium name="DOE Joint Genome Institute"/>
            <person name="Mondo S.J."/>
            <person name="Dannebaum R.O."/>
            <person name="Kuo R.C."/>
            <person name="Labutti K."/>
            <person name="Haridas S."/>
            <person name="Kuo A."/>
            <person name="Salamov A."/>
            <person name="Ahrendt S.R."/>
            <person name="Lipzen A."/>
            <person name="Sullivan W."/>
            <person name="Andreopoulos W.B."/>
            <person name="Clum A."/>
            <person name="Lindquist E."/>
            <person name="Daum C."/>
            <person name="Ramamoorthy G.K."/>
            <person name="Gryganskyi A."/>
            <person name="Culley D."/>
            <person name="Magnuson J.K."/>
            <person name="James T.Y."/>
            <person name="O'Malley M.A."/>
            <person name="Stajich J.E."/>
            <person name="Spatafora J.W."/>
            <person name="Visel A."/>
            <person name="Grigoriev I.V."/>
        </authorList>
    </citation>
    <scope>NUCLEOTIDE SEQUENCE [LARGE SCALE GENOMIC DNA]</scope>
    <source>
        <strain evidence="7">finn</strain>
    </source>
</reference>
<evidence type="ECO:0000259" key="5">
    <source>
        <dbReference type="PROSITE" id="PS51763"/>
    </source>
</evidence>
<keyword evidence="3" id="KW-0378">Hydrolase</keyword>
<dbReference type="InterPro" id="IPR009034">
    <property type="entry name" value="Dockerin_dom_fun_sf"/>
</dbReference>
<keyword evidence="1 4" id="KW-0732">Signal</keyword>
<evidence type="ECO:0000256" key="4">
    <source>
        <dbReference type="SAM" id="SignalP"/>
    </source>
</evidence>
<evidence type="ECO:0000256" key="3">
    <source>
        <dbReference type="ARBA" id="ARBA00022801"/>
    </source>
</evidence>
<dbReference type="AlphaFoldDB" id="A0A1Y1UQR5"/>
<keyword evidence="2" id="KW-0677">Repeat</keyword>
<dbReference type="OrthoDB" id="2130854at2759"/>
<dbReference type="InterPro" id="IPR002883">
    <property type="entry name" value="CBM10/Dockerin_dom"/>
</dbReference>
<sequence length="567" mass="65046">MIKGLIIFLSLILIIKAKFLDNLDRTFSSGDNKVLEVSITISDEDYNKIVECVQVSPMEVFQNNAKEHEAVANITITDNDKVKSFPGSKLKTSGNFSKSFTKPGFNIELSEKYKQRKIFRLRTDSSDVSHIRQKVVCDIANRVGLPSIQSTFVRLTINGKLFGLFGLMDSLKPYNIKRMYNTKTDKKDLKLIQCKDMGFRFTSDTVNICSSDGGDESAFEEFKQFVAEVEKANSLEDLEKIMNVDIFLKYFALEWVIGSFDHMLVLGHNFYFYKNEINNKWDVIYYDFDNTLGQAQRVDWAWSSGKNQGVEDYTTLTFEEFTDNQRIFDIAVNKDDTRFKKNLKELLTFGYNPVLLNEHIDDLKSYISPYVKEEYTPINGEYPGRLNKLGYPLDGLTYESYELNSEYGTVGHQEMMGELRVPGIKAWIRDSFESVCAQYGFDKEEILKDTVTLAPTSFFTKIKNGISPYDGSIIPNNNNDDDECWASEQGYDCCESCNVVFVEENGQKWGVENNQWCGIQDSVCEAEEDVCQSSDYGCCETCNQYYVDYTGRYGYENGQWCLVKNTC</sequence>
<feature type="chain" id="PRO_5012395184" description="CBM10 domain-containing protein" evidence="4">
    <location>
        <begin position="18"/>
        <end position="567"/>
    </location>
</feature>
<dbReference type="Proteomes" id="UP000193719">
    <property type="component" value="Unassembled WGS sequence"/>
</dbReference>
<organism evidence="6 7">
    <name type="scientific">Piromyces finnis</name>
    <dbReference type="NCBI Taxonomy" id="1754191"/>
    <lineage>
        <taxon>Eukaryota</taxon>
        <taxon>Fungi</taxon>
        <taxon>Fungi incertae sedis</taxon>
        <taxon>Chytridiomycota</taxon>
        <taxon>Chytridiomycota incertae sedis</taxon>
        <taxon>Neocallimastigomycetes</taxon>
        <taxon>Neocallimastigales</taxon>
        <taxon>Neocallimastigaceae</taxon>
        <taxon>Piromyces</taxon>
    </lineage>
</organism>
<dbReference type="GO" id="GO:0016787">
    <property type="term" value="F:hydrolase activity"/>
    <property type="evidence" value="ECO:0007669"/>
    <property type="project" value="UniProtKB-KW"/>
</dbReference>
<dbReference type="PANTHER" id="PTHR40050:SF1">
    <property type="entry name" value="INNER SPORE COAT PROTEIN H"/>
    <property type="match status" value="1"/>
</dbReference>
<feature type="domain" description="CBM10" evidence="5">
    <location>
        <begin position="523"/>
        <end position="564"/>
    </location>
</feature>
<proteinExistence type="predicted"/>
<evidence type="ECO:0000256" key="2">
    <source>
        <dbReference type="ARBA" id="ARBA00022737"/>
    </source>
</evidence>
<evidence type="ECO:0000256" key="1">
    <source>
        <dbReference type="ARBA" id="ARBA00022729"/>
    </source>
</evidence>